<feature type="region of interest" description="Disordered" evidence="1">
    <location>
        <begin position="224"/>
        <end position="287"/>
    </location>
</feature>
<dbReference type="InterPro" id="IPR038891">
    <property type="entry name" value="FSIP2"/>
</dbReference>
<dbReference type="Ensembl" id="ENSLOCT00000009892.1">
    <property type="protein sequence ID" value="ENSLOCP00000009880.1"/>
    <property type="gene ID" value="ENSLOCG00000008141.1"/>
</dbReference>
<dbReference type="Bgee" id="ENSLOCG00000008141">
    <property type="expression patterns" value="Expressed in testis and 5 other cell types or tissues"/>
</dbReference>
<dbReference type="STRING" id="7918.ENSLOCP00000009880"/>
<dbReference type="EMBL" id="AHAT01027208">
    <property type="status" value="NOT_ANNOTATED_CDS"/>
    <property type="molecule type" value="Genomic_DNA"/>
</dbReference>
<dbReference type="EMBL" id="AHAT01027207">
    <property type="status" value="NOT_ANNOTATED_CDS"/>
    <property type="molecule type" value="Genomic_DNA"/>
</dbReference>
<dbReference type="GeneTree" id="ENSGT00680000100018"/>
<dbReference type="Proteomes" id="UP000018468">
    <property type="component" value="Linkage group LG9"/>
</dbReference>
<name>W5MNC1_LEPOC</name>
<evidence type="ECO:0000313" key="3">
    <source>
        <dbReference type="Proteomes" id="UP000018468"/>
    </source>
</evidence>
<dbReference type="EMBL" id="AHAT01027209">
    <property type="status" value="NOT_ANNOTATED_CDS"/>
    <property type="molecule type" value="Genomic_DNA"/>
</dbReference>
<feature type="region of interest" description="Disordered" evidence="1">
    <location>
        <begin position="333"/>
        <end position="362"/>
    </location>
</feature>
<dbReference type="eggNOG" id="ENOG502S41A">
    <property type="taxonomic scope" value="Eukaryota"/>
</dbReference>
<dbReference type="InParanoid" id="W5MNC1"/>
<reference evidence="2" key="3">
    <citation type="submission" date="2025-09" db="UniProtKB">
        <authorList>
            <consortium name="Ensembl"/>
        </authorList>
    </citation>
    <scope>IDENTIFICATION</scope>
</reference>
<evidence type="ECO:0000256" key="1">
    <source>
        <dbReference type="SAM" id="MobiDB-lite"/>
    </source>
</evidence>
<reference evidence="3" key="1">
    <citation type="submission" date="2011-12" db="EMBL/GenBank/DDBJ databases">
        <title>The Draft Genome of Lepisosteus oculatus.</title>
        <authorList>
            <consortium name="The Broad Institute Genome Assembly &amp; Analysis Group"/>
            <consortium name="Computational R&amp;D Group"/>
            <consortium name="and Sequencing Platform"/>
            <person name="Di Palma F."/>
            <person name="Alfoldi J."/>
            <person name="Johnson J."/>
            <person name="Berlin A."/>
            <person name="Gnerre S."/>
            <person name="Jaffe D."/>
            <person name="MacCallum I."/>
            <person name="Young S."/>
            <person name="Walker B.J."/>
            <person name="Lander E.S."/>
            <person name="Lindblad-Toh K."/>
        </authorList>
    </citation>
    <scope>NUCLEOTIDE SEQUENCE [LARGE SCALE GENOMIC DNA]</scope>
</reference>
<keyword evidence="3" id="KW-1185">Reference proteome</keyword>
<dbReference type="PANTHER" id="PTHR47315">
    <property type="entry name" value="FIBROUS SHEATH INTERACTING PROTEIN 2"/>
    <property type="match status" value="1"/>
</dbReference>
<feature type="compositionally biased region" description="Polar residues" evidence="1">
    <location>
        <begin position="244"/>
        <end position="287"/>
    </location>
</feature>
<dbReference type="AlphaFoldDB" id="W5MNC1"/>
<accession>W5MNC1</accession>
<reference evidence="2" key="2">
    <citation type="submission" date="2025-08" db="UniProtKB">
        <authorList>
            <consortium name="Ensembl"/>
        </authorList>
    </citation>
    <scope>IDENTIFICATION</scope>
</reference>
<feature type="compositionally biased region" description="Basic and acidic residues" evidence="1">
    <location>
        <begin position="352"/>
        <end position="362"/>
    </location>
</feature>
<organism evidence="2 3">
    <name type="scientific">Lepisosteus oculatus</name>
    <name type="common">Spotted gar</name>
    <dbReference type="NCBI Taxonomy" id="7918"/>
    <lineage>
        <taxon>Eukaryota</taxon>
        <taxon>Metazoa</taxon>
        <taxon>Chordata</taxon>
        <taxon>Craniata</taxon>
        <taxon>Vertebrata</taxon>
        <taxon>Euteleostomi</taxon>
        <taxon>Actinopterygii</taxon>
        <taxon>Neopterygii</taxon>
        <taxon>Holostei</taxon>
        <taxon>Semionotiformes</taxon>
        <taxon>Lepisosteidae</taxon>
        <taxon>Lepisosteus</taxon>
    </lineage>
</organism>
<protein>
    <submittedName>
        <fullName evidence="2">Uncharacterized protein</fullName>
    </submittedName>
</protein>
<sequence>MASRDVKHREGVRPLAGTEVADFLLDQPLGSKTPIVPGVRTTFYTTSLCERLHQDSADFVLTDPSGRLLHSTYNSLHDPNLKQFFSQRDRQRLLVRQGLLTPQKKVICTTKEFNQYREYLTTVKLDWEKSFLREQKELVRKFLVLQEKKQIPPGITVCHLREWLLDCGSAARIWRARNGRTENQNTHSYSELAWRERLRQQLQELEVEVHRELRLERRWDKKKAPKQDMRLAAVPEEARVHSEAVSQTETHRSSALPSRATETSSSPGETSCPSEPSQKSQSTHLTHLKTSIEEQLRQRVSAEGLGPILGGLVRWVVTAVSDILIPAIQEFEESPGCPSDTSLQCCASGPGSRRELSPPRGA</sequence>
<dbReference type="PANTHER" id="PTHR47315:SF3">
    <property type="entry name" value="FIBROUS SHEATH-INTERACTING PROTEIN 2-LIKE"/>
    <property type="match status" value="1"/>
</dbReference>
<evidence type="ECO:0000313" key="2">
    <source>
        <dbReference type="Ensembl" id="ENSLOCP00000009880.1"/>
    </source>
</evidence>
<dbReference type="HOGENOM" id="CLU_766274_0_0_1"/>
<proteinExistence type="predicted"/>